<protein>
    <recommendedName>
        <fullName evidence="4">Protein YOP1</fullName>
    </recommendedName>
</protein>
<sequence>MALGVAILRLAMLFLNIYETMKVLKRPRPSPRNSGQPTIRALSQRKRNMKGCLAVWIVWCCFMLYERMAEGIVSLFIPFYDEVKSLVLLFLILTRARGAEPIFLHIIRPLLKPYTSTVDALFDVARMFGDIAFLLAAYPFHVVSAWWHEMLAHFQTPVEDELPRGLYAEVQQALHSVSYQPPSRRRSSGLVQDEDHTAAQNAARPRVSGEHLGRLPPARGRLSQGEDHAAMAAVLNTALARVRPRSTSAHEIWHPPRSAYRDEEDDDDPPSSVPDVESEESRREREQMEEWRQYPPFPSAYPPTPLPAPSTLPSIARFATQRFSPITEDPPQDFGSSLPSPHEPLNPGSVGGASDEDDATRVRNDESTMATTTTDDDEEEEEEEEDDFDVTLQTPGVPDVIMAPMTRSRAKASSSELLDSASSSTSILGRKRSRDLPPSPPLPAGPRGRAVAAHLPLEPVEDDSSAASSAASSSSADENEEDEDAETSVSEPKSPLVKRRRVASPPSRVQPRRTTRVTSREPPTVAPPPRRAPKADARRPAPAADPAPRRRATADSDGSSVAPQARPARRAAPAKRK</sequence>
<proteinExistence type="predicted"/>
<gene>
    <name evidence="2" type="ORF">B0H17DRAFT_552708</name>
</gene>
<dbReference type="InterPro" id="IPR004345">
    <property type="entry name" value="TB2_DP1_HVA22"/>
</dbReference>
<keyword evidence="3" id="KW-1185">Reference proteome</keyword>
<evidence type="ECO:0008006" key="4">
    <source>
        <dbReference type="Google" id="ProtNLM"/>
    </source>
</evidence>
<dbReference type="EMBL" id="JARKIE010000556">
    <property type="protein sequence ID" value="KAJ7628093.1"/>
    <property type="molecule type" value="Genomic_DNA"/>
</dbReference>
<feature type="compositionally biased region" description="Acidic residues" evidence="1">
    <location>
        <begin position="477"/>
        <end position="486"/>
    </location>
</feature>
<name>A0AAD7FMU3_MYCRO</name>
<evidence type="ECO:0000313" key="2">
    <source>
        <dbReference type="EMBL" id="KAJ7628093.1"/>
    </source>
</evidence>
<feature type="compositionally biased region" description="Basic residues" evidence="1">
    <location>
        <begin position="567"/>
        <end position="577"/>
    </location>
</feature>
<evidence type="ECO:0000313" key="3">
    <source>
        <dbReference type="Proteomes" id="UP001221757"/>
    </source>
</evidence>
<feature type="compositionally biased region" description="Basic and acidic residues" evidence="1">
    <location>
        <begin position="279"/>
        <end position="292"/>
    </location>
</feature>
<dbReference type="AlphaFoldDB" id="A0AAD7FMU3"/>
<accession>A0AAD7FMU3</accession>
<comment type="caution">
    <text evidence="2">The sequence shown here is derived from an EMBL/GenBank/DDBJ whole genome shotgun (WGS) entry which is preliminary data.</text>
</comment>
<organism evidence="2 3">
    <name type="scientific">Mycena rosella</name>
    <name type="common">Pink bonnet</name>
    <name type="synonym">Agaricus rosellus</name>
    <dbReference type="NCBI Taxonomy" id="1033263"/>
    <lineage>
        <taxon>Eukaryota</taxon>
        <taxon>Fungi</taxon>
        <taxon>Dikarya</taxon>
        <taxon>Basidiomycota</taxon>
        <taxon>Agaricomycotina</taxon>
        <taxon>Agaricomycetes</taxon>
        <taxon>Agaricomycetidae</taxon>
        <taxon>Agaricales</taxon>
        <taxon>Marasmiineae</taxon>
        <taxon>Mycenaceae</taxon>
        <taxon>Mycena</taxon>
    </lineage>
</organism>
<feature type="compositionally biased region" description="Acidic residues" evidence="1">
    <location>
        <begin position="374"/>
        <end position="389"/>
    </location>
</feature>
<reference evidence="2" key="1">
    <citation type="submission" date="2023-03" db="EMBL/GenBank/DDBJ databases">
        <title>Massive genome expansion in bonnet fungi (Mycena s.s.) driven by repeated elements and novel gene families across ecological guilds.</title>
        <authorList>
            <consortium name="Lawrence Berkeley National Laboratory"/>
            <person name="Harder C.B."/>
            <person name="Miyauchi S."/>
            <person name="Viragh M."/>
            <person name="Kuo A."/>
            <person name="Thoen E."/>
            <person name="Andreopoulos B."/>
            <person name="Lu D."/>
            <person name="Skrede I."/>
            <person name="Drula E."/>
            <person name="Henrissat B."/>
            <person name="Morin E."/>
            <person name="Kohler A."/>
            <person name="Barry K."/>
            <person name="LaButti K."/>
            <person name="Morin E."/>
            <person name="Salamov A."/>
            <person name="Lipzen A."/>
            <person name="Mereny Z."/>
            <person name="Hegedus B."/>
            <person name="Baldrian P."/>
            <person name="Stursova M."/>
            <person name="Weitz H."/>
            <person name="Taylor A."/>
            <person name="Grigoriev I.V."/>
            <person name="Nagy L.G."/>
            <person name="Martin F."/>
            <person name="Kauserud H."/>
        </authorList>
    </citation>
    <scope>NUCLEOTIDE SEQUENCE</scope>
    <source>
        <strain evidence="2">CBHHK067</strain>
    </source>
</reference>
<feature type="region of interest" description="Disordered" evidence="1">
    <location>
        <begin position="244"/>
        <end position="577"/>
    </location>
</feature>
<feature type="region of interest" description="Disordered" evidence="1">
    <location>
        <begin position="177"/>
        <end position="226"/>
    </location>
</feature>
<dbReference type="Pfam" id="PF03134">
    <property type="entry name" value="TB2_DP1_HVA22"/>
    <property type="match status" value="1"/>
</dbReference>
<evidence type="ECO:0000256" key="1">
    <source>
        <dbReference type="SAM" id="MobiDB-lite"/>
    </source>
</evidence>
<feature type="compositionally biased region" description="Low complexity" evidence="1">
    <location>
        <begin position="411"/>
        <end position="428"/>
    </location>
</feature>
<dbReference type="Proteomes" id="UP001221757">
    <property type="component" value="Unassembled WGS sequence"/>
</dbReference>
<feature type="compositionally biased region" description="Low complexity" evidence="1">
    <location>
        <begin position="465"/>
        <end position="476"/>
    </location>
</feature>
<feature type="compositionally biased region" description="Pro residues" evidence="1">
    <location>
        <begin position="295"/>
        <end position="310"/>
    </location>
</feature>